<reference evidence="2" key="1">
    <citation type="journal article" date="2014" name="Int. J. Syst. Evol. Microbiol.">
        <title>Complete genome sequence of Corynebacterium casei LMG S-19264T (=DSM 44701T), isolated from a smear-ripened cheese.</title>
        <authorList>
            <consortium name="US DOE Joint Genome Institute (JGI-PGF)"/>
            <person name="Walter F."/>
            <person name="Albersmeier A."/>
            <person name="Kalinowski J."/>
            <person name="Ruckert C."/>
        </authorList>
    </citation>
    <scope>NUCLEOTIDE SEQUENCE</scope>
    <source>
        <strain evidence="2">CGMCC 1.15367</strain>
    </source>
</reference>
<keyword evidence="1" id="KW-0812">Transmembrane</keyword>
<dbReference type="EMBL" id="BMIQ01000006">
    <property type="protein sequence ID" value="GGE13287.1"/>
    <property type="molecule type" value="Genomic_DNA"/>
</dbReference>
<sequence length="59" mass="6154">MVKRQITKLRRFADSERAAVALEYGLIAAAMAVAIIAGMPAVSSGVTDTFGRIAAAFTP</sequence>
<dbReference type="InterPro" id="IPR007047">
    <property type="entry name" value="Flp_Fap"/>
</dbReference>
<accession>A0A917E997</accession>
<gene>
    <name evidence="2" type="ORF">GCM10011390_35440</name>
</gene>
<evidence type="ECO:0000313" key="3">
    <source>
        <dbReference type="Proteomes" id="UP000644699"/>
    </source>
</evidence>
<dbReference type="AlphaFoldDB" id="A0A917E997"/>
<evidence type="ECO:0000313" key="2">
    <source>
        <dbReference type="EMBL" id="GGE13287.1"/>
    </source>
</evidence>
<dbReference type="Pfam" id="PF04964">
    <property type="entry name" value="Flp_Fap"/>
    <property type="match status" value="1"/>
</dbReference>
<keyword evidence="1" id="KW-0472">Membrane</keyword>
<feature type="transmembrane region" description="Helical" evidence="1">
    <location>
        <begin position="21"/>
        <end position="42"/>
    </location>
</feature>
<proteinExistence type="predicted"/>
<evidence type="ECO:0000256" key="1">
    <source>
        <dbReference type="SAM" id="Phobius"/>
    </source>
</evidence>
<organism evidence="2 3">
    <name type="scientific">Aureimonas endophytica</name>
    <dbReference type="NCBI Taxonomy" id="2027858"/>
    <lineage>
        <taxon>Bacteria</taxon>
        <taxon>Pseudomonadati</taxon>
        <taxon>Pseudomonadota</taxon>
        <taxon>Alphaproteobacteria</taxon>
        <taxon>Hyphomicrobiales</taxon>
        <taxon>Aurantimonadaceae</taxon>
        <taxon>Aureimonas</taxon>
    </lineage>
</organism>
<protein>
    <recommendedName>
        <fullName evidence="4">Pilus assembly protein Flp/PilA</fullName>
    </recommendedName>
</protein>
<evidence type="ECO:0008006" key="4">
    <source>
        <dbReference type="Google" id="ProtNLM"/>
    </source>
</evidence>
<name>A0A917E997_9HYPH</name>
<dbReference type="Proteomes" id="UP000644699">
    <property type="component" value="Unassembled WGS sequence"/>
</dbReference>
<reference evidence="2" key="2">
    <citation type="submission" date="2020-09" db="EMBL/GenBank/DDBJ databases">
        <authorList>
            <person name="Sun Q."/>
            <person name="Zhou Y."/>
        </authorList>
    </citation>
    <scope>NUCLEOTIDE SEQUENCE</scope>
    <source>
        <strain evidence="2">CGMCC 1.15367</strain>
    </source>
</reference>
<keyword evidence="3" id="KW-1185">Reference proteome</keyword>
<keyword evidence="1" id="KW-1133">Transmembrane helix</keyword>
<dbReference type="RefSeq" id="WP_188910869.1">
    <property type="nucleotide sequence ID" value="NZ_BMIQ01000006.1"/>
</dbReference>
<comment type="caution">
    <text evidence="2">The sequence shown here is derived from an EMBL/GenBank/DDBJ whole genome shotgun (WGS) entry which is preliminary data.</text>
</comment>